<feature type="chain" id="PRO_5008904713" evidence="2">
    <location>
        <begin position="19"/>
        <end position="160"/>
    </location>
</feature>
<feature type="compositionally biased region" description="Pro residues" evidence="1">
    <location>
        <begin position="126"/>
        <end position="135"/>
    </location>
</feature>
<sequence length="160" mass="16710">MIFYLGILLSSSIALSYATVGGQYSVNVHFVPPLVTAQCSIAQFWSPSNVTCALCFCMTGSLSRCIPQPGCNPQAQNTTSTTTMSSDPTDQNTTENPSGTSPMPGESSSPSSEASMNSTSTEAPTDAPPAAPDTPPDQGTGSKVRGPKPSKSRRRRHSGY</sequence>
<evidence type="ECO:0000256" key="2">
    <source>
        <dbReference type="SAM" id="SignalP"/>
    </source>
</evidence>
<dbReference type="OrthoDB" id="10520462at2759"/>
<proteinExistence type="predicted"/>
<organism evidence="3 4">
    <name type="scientific">Orchesella cincta</name>
    <name type="common">Springtail</name>
    <name type="synonym">Podura cincta</name>
    <dbReference type="NCBI Taxonomy" id="48709"/>
    <lineage>
        <taxon>Eukaryota</taxon>
        <taxon>Metazoa</taxon>
        <taxon>Ecdysozoa</taxon>
        <taxon>Arthropoda</taxon>
        <taxon>Hexapoda</taxon>
        <taxon>Collembola</taxon>
        <taxon>Entomobryomorpha</taxon>
        <taxon>Entomobryoidea</taxon>
        <taxon>Orchesellidae</taxon>
        <taxon>Orchesellinae</taxon>
        <taxon>Orchesella</taxon>
    </lineage>
</organism>
<feature type="compositionally biased region" description="Polar residues" evidence="1">
    <location>
        <begin position="87"/>
        <end position="97"/>
    </location>
</feature>
<evidence type="ECO:0000313" key="4">
    <source>
        <dbReference type="Proteomes" id="UP000094527"/>
    </source>
</evidence>
<accession>A0A1D2MXV7</accession>
<dbReference type="AlphaFoldDB" id="A0A1D2MXV7"/>
<name>A0A1D2MXV7_ORCCI</name>
<feature type="signal peptide" evidence="2">
    <location>
        <begin position="1"/>
        <end position="18"/>
    </location>
</feature>
<dbReference type="EMBL" id="LJIJ01000411">
    <property type="protein sequence ID" value="ODM97771.1"/>
    <property type="molecule type" value="Genomic_DNA"/>
</dbReference>
<feature type="compositionally biased region" description="Low complexity" evidence="1">
    <location>
        <begin position="98"/>
        <end position="125"/>
    </location>
</feature>
<evidence type="ECO:0000313" key="3">
    <source>
        <dbReference type="EMBL" id="ODM97771.1"/>
    </source>
</evidence>
<protein>
    <submittedName>
        <fullName evidence="3">Uncharacterized protein</fullName>
    </submittedName>
</protein>
<gene>
    <name evidence="3" type="ORF">Ocin01_08908</name>
</gene>
<evidence type="ECO:0000256" key="1">
    <source>
        <dbReference type="SAM" id="MobiDB-lite"/>
    </source>
</evidence>
<dbReference type="Proteomes" id="UP000094527">
    <property type="component" value="Unassembled WGS sequence"/>
</dbReference>
<reference evidence="3 4" key="1">
    <citation type="journal article" date="2016" name="Genome Biol. Evol.">
        <title>Gene Family Evolution Reflects Adaptation to Soil Environmental Stressors in the Genome of the Collembolan Orchesella cincta.</title>
        <authorList>
            <person name="Faddeeva-Vakhrusheva A."/>
            <person name="Derks M.F."/>
            <person name="Anvar S.Y."/>
            <person name="Agamennone V."/>
            <person name="Suring W."/>
            <person name="Smit S."/>
            <person name="van Straalen N.M."/>
            <person name="Roelofs D."/>
        </authorList>
    </citation>
    <scope>NUCLEOTIDE SEQUENCE [LARGE SCALE GENOMIC DNA]</scope>
    <source>
        <tissue evidence="3">Mixed pool</tissue>
    </source>
</reference>
<keyword evidence="4" id="KW-1185">Reference proteome</keyword>
<comment type="caution">
    <text evidence="3">The sequence shown here is derived from an EMBL/GenBank/DDBJ whole genome shotgun (WGS) entry which is preliminary data.</text>
</comment>
<keyword evidence="2" id="KW-0732">Signal</keyword>
<feature type="compositionally biased region" description="Basic residues" evidence="1">
    <location>
        <begin position="145"/>
        <end position="160"/>
    </location>
</feature>
<dbReference type="OMA" id="CHATMGG"/>
<feature type="region of interest" description="Disordered" evidence="1">
    <location>
        <begin position="68"/>
        <end position="160"/>
    </location>
</feature>